<dbReference type="RefSeq" id="WP_340365914.1">
    <property type="nucleotide sequence ID" value="NZ_JBBKZV010000017.1"/>
</dbReference>
<keyword evidence="5" id="KW-1015">Disulfide bond</keyword>
<keyword evidence="3" id="KW-0408">Iron</keyword>
<proteinExistence type="predicted"/>
<feature type="domain" description="Rieske" evidence="7">
    <location>
        <begin position="113"/>
        <end position="182"/>
    </location>
</feature>
<dbReference type="InterPro" id="IPR036922">
    <property type="entry name" value="Rieske_2Fe-2S_sf"/>
</dbReference>
<dbReference type="InterPro" id="IPR017941">
    <property type="entry name" value="Rieske_2Fe-2S"/>
</dbReference>
<dbReference type="InterPro" id="IPR006311">
    <property type="entry name" value="TAT_signal"/>
</dbReference>
<evidence type="ECO:0000256" key="5">
    <source>
        <dbReference type="ARBA" id="ARBA00023157"/>
    </source>
</evidence>
<protein>
    <submittedName>
        <fullName evidence="8">Rieske 2Fe-2S domain-containing protein</fullName>
    </submittedName>
</protein>
<evidence type="ECO:0000256" key="6">
    <source>
        <dbReference type="SAM" id="SignalP"/>
    </source>
</evidence>
<keyword evidence="4" id="KW-0411">Iron-sulfur</keyword>
<evidence type="ECO:0000313" key="8">
    <source>
        <dbReference type="EMBL" id="MEJ8824891.1"/>
    </source>
</evidence>
<evidence type="ECO:0000256" key="1">
    <source>
        <dbReference type="ARBA" id="ARBA00022714"/>
    </source>
</evidence>
<dbReference type="Pfam" id="PF00355">
    <property type="entry name" value="Rieske"/>
    <property type="match status" value="1"/>
</dbReference>
<evidence type="ECO:0000256" key="3">
    <source>
        <dbReference type="ARBA" id="ARBA00023004"/>
    </source>
</evidence>
<evidence type="ECO:0000259" key="7">
    <source>
        <dbReference type="PROSITE" id="PS51296"/>
    </source>
</evidence>
<gene>
    <name evidence="8" type="ORF">WKW80_23155</name>
</gene>
<sequence length="195" mass="19686">MANPLGAASPCCACAASDPGRRMALKAAAGAALLAGSGLAWAEDGPKAGDLLVQVDDEAKKPITSAELKIGQKPVIAYPYDPAAKALRDSTRLNRVVLVKLDPSTMDASTAGRAADGVVAYSAFCTHQGCDVNSWVAAESALLCFCHFSKFAPNQEAAVTAGPAPRPLPALPLKADGGKLVIAGGFNSAPGKAVA</sequence>
<evidence type="ECO:0000313" key="9">
    <source>
        <dbReference type="Proteomes" id="UP001363010"/>
    </source>
</evidence>
<reference evidence="8 9" key="1">
    <citation type="submission" date="2024-03" db="EMBL/GenBank/DDBJ databases">
        <title>Novel species of the genus Variovorax.</title>
        <authorList>
            <person name="Liu Q."/>
            <person name="Xin Y.-H."/>
        </authorList>
    </citation>
    <scope>NUCLEOTIDE SEQUENCE [LARGE SCALE GENOMIC DNA]</scope>
    <source>
        <strain evidence="8 9">KACC 18501</strain>
    </source>
</reference>
<accession>A0ABU8W4A9</accession>
<evidence type="ECO:0000256" key="2">
    <source>
        <dbReference type="ARBA" id="ARBA00022723"/>
    </source>
</evidence>
<keyword evidence="6" id="KW-0732">Signal</keyword>
<dbReference type="InterPro" id="IPR014349">
    <property type="entry name" value="Rieske_Fe-S_prot"/>
</dbReference>
<keyword evidence="9" id="KW-1185">Reference proteome</keyword>
<dbReference type="EMBL" id="JBBKZV010000017">
    <property type="protein sequence ID" value="MEJ8824891.1"/>
    <property type="molecule type" value="Genomic_DNA"/>
</dbReference>
<organism evidence="8 9">
    <name type="scientific">Variovorax humicola</name>
    <dbReference type="NCBI Taxonomy" id="1769758"/>
    <lineage>
        <taxon>Bacteria</taxon>
        <taxon>Pseudomonadati</taxon>
        <taxon>Pseudomonadota</taxon>
        <taxon>Betaproteobacteria</taxon>
        <taxon>Burkholderiales</taxon>
        <taxon>Comamonadaceae</taxon>
        <taxon>Variovorax</taxon>
    </lineage>
</organism>
<evidence type="ECO:0000256" key="4">
    <source>
        <dbReference type="ARBA" id="ARBA00023014"/>
    </source>
</evidence>
<keyword evidence="1" id="KW-0001">2Fe-2S</keyword>
<dbReference type="PROSITE" id="PS51296">
    <property type="entry name" value="RIESKE"/>
    <property type="match status" value="1"/>
</dbReference>
<feature type="signal peptide" evidence="6">
    <location>
        <begin position="1"/>
        <end position="42"/>
    </location>
</feature>
<dbReference type="PROSITE" id="PS51318">
    <property type="entry name" value="TAT"/>
    <property type="match status" value="1"/>
</dbReference>
<dbReference type="Proteomes" id="UP001363010">
    <property type="component" value="Unassembled WGS sequence"/>
</dbReference>
<feature type="chain" id="PRO_5045923290" evidence="6">
    <location>
        <begin position="43"/>
        <end position="195"/>
    </location>
</feature>
<comment type="caution">
    <text evidence="8">The sequence shown here is derived from an EMBL/GenBank/DDBJ whole genome shotgun (WGS) entry which is preliminary data.</text>
</comment>
<dbReference type="Gene3D" id="2.102.10.10">
    <property type="entry name" value="Rieske [2Fe-2S] iron-sulphur domain"/>
    <property type="match status" value="1"/>
</dbReference>
<dbReference type="SUPFAM" id="SSF50022">
    <property type="entry name" value="ISP domain"/>
    <property type="match status" value="1"/>
</dbReference>
<name>A0ABU8W4A9_9BURK</name>
<dbReference type="PANTHER" id="PTHR10134">
    <property type="entry name" value="CYTOCHROME B-C1 COMPLEX SUBUNIT RIESKE, MITOCHONDRIAL"/>
    <property type="match status" value="1"/>
</dbReference>
<dbReference type="CDD" id="cd03467">
    <property type="entry name" value="Rieske"/>
    <property type="match status" value="1"/>
</dbReference>
<keyword evidence="2" id="KW-0479">Metal-binding</keyword>